<dbReference type="Gene3D" id="3.40.50.620">
    <property type="entry name" value="HUPs"/>
    <property type="match status" value="2"/>
</dbReference>
<dbReference type="Pfam" id="PF00582">
    <property type="entry name" value="Usp"/>
    <property type="match status" value="2"/>
</dbReference>
<keyword evidence="5" id="KW-1185">Reference proteome</keyword>
<dbReference type="InterPro" id="IPR006015">
    <property type="entry name" value="Universal_stress_UspA"/>
</dbReference>
<dbReference type="EMBL" id="LQBM01000001">
    <property type="protein sequence ID" value="KUG60421.1"/>
    <property type="molecule type" value="Genomic_DNA"/>
</dbReference>
<dbReference type="InterPro" id="IPR006016">
    <property type="entry name" value="UspA"/>
</dbReference>
<proteinExistence type="inferred from homology"/>
<accession>A0A0W8IKE7</accession>
<dbReference type="PANTHER" id="PTHR46268:SF6">
    <property type="entry name" value="UNIVERSAL STRESS PROTEIN UP12"/>
    <property type="match status" value="1"/>
</dbReference>
<comment type="similarity">
    <text evidence="1">Belongs to the universal stress protein A family.</text>
</comment>
<protein>
    <recommendedName>
        <fullName evidence="3">UspA domain-containing protein</fullName>
    </recommendedName>
</protein>
<feature type="domain" description="UspA" evidence="3">
    <location>
        <begin position="14"/>
        <end position="149"/>
    </location>
</feature>
<dbReference type="Proteomes" id="UP000054023">
    <property type="component" value="Unassembled WGS sequence"/>
</dbReference>
<feature type="region of interest" description="Disordered" evidence="2">
    <location>
        <begin position="154"/>
        <end position="188"/>
    </location>
</feature>
<dbReference type="OrthoDB" id="3665908at2"/>
<dbReference type="CDD" id="cd00293">
    <property type="entry name" value="USP-like"/>
    <property type="match status" value="1"/>
</dbReference>
<dbReference type="RefSeq" id="WP_058887407.1">
    <property type="nucleotide sequence ID" value="NZ_LQBM01000001.1"/>
</dbReference>
<evidence type="ECO:0000256" key="2">
    <source>
        <dbReference type="SAM" id="MobiDB-lite"/>
    </source>
</evidence>
<evidence type="ECO:0000259" key="3">
    <source>
        <dbReference type="Pfam" id="PF00582"/>
    </source>
</evidence>
<gene>
    <name evidence="4" type="ORF">AVL63_08560</name>
</gene>
<organism evidence="4 5">
    <name type="scientific">Nesterenkonia jeotgali</name>
    <dbReference type="NCBI Taxonomy" id="317018"/>
    <lineage>
        <taxon>Bacteria</taxon>
        <taxon>Bacillati</taxon>
        <taxon>Actinomycetota</taxon>
        <taxon>Actinomycetes</taxon>
        <taxon>Micrococcales</taxon>
        <taxon>Micrococcaceae</taxon>
        <taxon>Nesterenkonia</taxon>
    </lineage>
</organism>
<sequence>MEHTQKSESSNVPRVLVGIDGSAGSERAFKVGLMVAKQRQWPLRLIGTFVRPVVTDDYYVRQLDQYRSEAANTVQTLLDEYSARATDAGVEVSTHTAEGDAGATLVDESQEARLAVVGKRGRNRFAGRFLGSVSGKLAAHAHCPTLVVPERWESDSETELLAPAQDRPGAEAEHEEPVSLMEESHARDHRRRSFANVTEALNFDSEIVVGVDVGDRAADVVHLAAEAAELVKAPLTLVSAAPLNAQGHWYPNTVEHNLELPNLRRRYTDHLEAMTQEVAAKSPGVSVRWQFFDGSPAGVLSEASRTAELVVIGTRGHGGFSGLLLGSVSQAVLNRAVCPVLVIPTHKPHRWHRH</sequence>
<feature type="compositionally biased region" description="Basic and acidic residues" evidence="2">
    <location>
        <begin position="168"/>
        <end position="186"/>
    </location>
</feature>
<evidence type="ECO:0000313" key="5">
    <source>
        <dbReference type="Proteomes" id="UP000054023"/>
    </source>
</evidence>
<evidence type="ECO:0000313" key="4">
    <source>
        <dbReference type="EMBL" id="KUG60421.1"/>
    </source>
</evidence>
<evidence type="ECO:0000256" key="1">
    <source>
        <dbReference type="ARBA" id="ARBA00008791"/>
    </source>
</evidence>
<dbReference type="SUPFAM" id="SSF52402">
    <property type="entry name" value="Adenine nucleotide alpha hydrolases-like"/>
    <property type="match status" value="2"/>
</dbReference>
<dbReference type="PRINTS" id="PR01438">
    <property type="entry name" value="UNVRSLSTRESS"/>
</dbReference>
<dbReference type="AlphaFoldDB" id="A0A0W8IKE7"/>
<reference evidence="5" key="1">
    <citation type="submission" date="2015-12" db="EMBL/GenBank/DDBJ databases">
        <authorList>
            <person name="Nair G.R."/>
            <person name="Kaur G."/>
            <person name="Mayilraj S."/>
        </authorList>
    </citation>
    <scope>NUCLEOTIDE SEQUENCE [LARGE SCALE GENOMIC DNA]</scope>
    <source>
        <strain evidence="5">CD08_7</strain>
    </source>
</reference>
<feature type="domain" description="UspA" evidence="3">
    <location>
        <begin position="207"/>
        <end position="344"/>
    </location>
</feature>
<dbReference type="PANTHER" id="PTHR46268">
    <property type="entry name" value="STRESS RESPONSE PROTEIN NHAX"/>
    <property type="match status" value="1"/>
</dbReference>
<comment type="caution">
    <text evidence="4">The sequence shown here is derived from an EMBL/GenBank/DDBJ whole genome shotgun (WGS) entry which is preliminary data.</text>
</comment>
<name>A0A0W8IKE7_9MICC</name>
<dbReference type="InterPro" id="IPR014729">
    <property type="entry name" value="Rossmann-like_a/b/a_fold"/>
</dbReference>